<evidence type="ECO:0000313" key="2">
    <source>
        <dbReference type="EMBL" id="CAG9569631.1"/>
    </source>
</evidence>
<organism evidence="2 3">
    <name type="scientific">Danaus chrysippus</name>
    <name type="common">African queen</name>
    <dbReference type="NCBI Taxonomy" id="151541"/>
    <lineage>
        <taxon>Eukaryota</taxon>
        <taxon>Metazoa</taxon>
        <taxon>Ecdysozoa</taxon>
        <taxon>Arthropoda</taxon>
        <taxon>Hexapoda</taxon>
        <taxon>Insecta</taxon>
        <taxon>Pterygota</taxon>
        <taxon>Neoptera</taxon>
        <taxon>Endopterygota</taxon>
        <taxon>Lepidoptera</taxon>
        <taxon>Glossata</taxon>
        <taxon>Ditrysia</taxon>
        <taxon>Papilionoidea</taxon>
        <taxon>Nymphalidae</taxon>
        <taxon>Danainae</taxon>
        <taxon>Danaini</taxon>
        <taxon>Danaina</taxon>
        <taxon>Danaus</taxon>
        <taxon>Anosia</taxon>
    </lineage>
</organism>
<comment type="caution">
    <text evidence="2">The sequence shown here is derived from an EMBL/GenBank/DDBJ whole genome shotgun (WGS) entry which is preliminary data.</text>
</comment>
<keyword evidence="3" id="KW-1185">Reference proteome</keyword>
<dbReference type="EMBL" id="CAKASE010000063">
    <property type="protein sequence ID" value="CAG9569631.1"/>
    <property type="molecule type" value="Genomic_DNA"/>
</dbReference>
<sequence>MSCISSCSEPVTYNNRINTLIVIFQYRRRCPKTSRSKQGTLREHERPNCTDAGVQRLPAPNKEHSGNMSDPTVPTPVSKDFPLLTRNTLREHERPNCTDAGVQRLPAPNKEHSGNMSDPTVPTPVSGVQRLPAPNKEHSGNMSDPTVPTPVSKDFPLLTRNTPGT</sequence>
<feature type="region of interest" description="Disordered" evidence="1">
    <location>
        <begin position="31"/>
        <end position="165"/>
    </location>
</feature>
<dbReference type="Proteomes" id="UP000789524">
    <property type="component" value="Unassembled WGS sequence"/>
</dbReference>
<evidence type="ECO:0000313" key="3">
    <source>
        <dbReference type="Proteomes" id="UP000789524"/>
    </source>
</evidence>
<name>A0A8J2W4G8_9NEOP</name>
<protein>
    <submittedName>
        <fullName evidence="2">(African queen) hypothetical protein</fullName>
    </submittedName>
</protein>
<gene>
    <name evidence="2" type="ORF">DCHRY22_LOCUS8971</name>
</gene>
<accession>A0A8J2W4G8</accession>
<evidence type="ECO:0000256" key="1">
    <source>
        <dbReference type="SAM" id="MobiDB-lite"/>
    </source>
</evidence>
<proteinExistence type="predicted"/>
<reference evidence="2" key="1">
    <citation type="submission" date="2021-09" db="EMBL/GenBank/DDBJ databases">
        <authorList>
            <person name="Martin H S."/>
        </authorList>
    </citation>
    <scope>NUCLEOTIDE SEQUENCE</scope>
</reference>
<dbReference type="AlphaFoldDB" id="A0A8J2W4G8"/>